<dbReference type="PATRIC" id="fig|1385369.3.peg.3316"/>
<dbReference type="GO" id="GO:0004672">
    <property type="term" value="F:protein kinase activity"/>
    <property type="evidence" value="ECO:0007669"/>
    <property type="project" value="InterPro"/>
</dbReference>
<dbReference type="SUPFAM" id="SSF55874">
    <property type="entry name" value="ATPase domain of HSP90 chaperone/DNA topoisomerase II/histidine kinase"/>
    <property type="match status" value="1"/>
</dbReference>
<dbReference type="Pfam" id="PF02518">
    <property type="entry name" value="HATPase_c"/>
    <property type="match status" value="1"/>
</dbReference>
<dbReference type="PANTHER" id="PTHR43642:SF1">
    <property type="entry name" value="HYBRID SIGNAL TRANSDUCTION HISTIDINE KINASE G"/>
    <property type="match status" value="1"/>
</dbReference>
<name>W9H456_9PROT</name>
<dbReference type="EMBL" id="AVFL01000011">
    <property type="protein sequence ID" value="EWY39561.1"/>
    <property type="molecule type" value="Genomic_DNA"/>
</dbReference>
<dbReference type="Pfam" id="PF13191">
    <property type="entry name" value="AAA_16"/>
    <property type="match status" value="1"/>
</dbReference>
<dbReference type="Proteomes" id="UP000019486">
    <property type="component" value="Unassembled WGS sequence"/>
</dbReference>
<dbReference type="InterPro" id="IPR036890">
    <property type="entry name" value="HATPase_C_sf"/>
</dbReference>
<dbReference type="InterPro" id="IPR011009">
    <property type="entry name" value="Kinase-like_dom_sf"/>
</dbReference>
<reference evidence="2 3" key="1">
    <citation type="submission" date="2013-08" db="EMBL/GenBank/DDBJ databases">
        <title>The genome sequence of Skermanella stibiiresistens.</title>
        <authorList>
            <person name="Zhu W."/>
            <person name="Wang G."/>
        </authorList>
    </citation>
    <scope>NUCLEOTIDE SEQUENCE [LARGE SCALE GENOMIC DNA]</scope>
    <source>
        <strain evidence="2 3">SB22</strain>
    </source>
</reference>
<dbReference type="Pfam" id="PF01590">
    <property type="entry name" value="GAF"/>
    <property type="match status" value="1"/>
</dbReference>
<keyword evidence="2" id="KW-0418">Kinase</keyword>
<proteinExistence type="predicted"/>
<dbReference type="InterPro" id="IPR000719">
    <property type="entry name" value="Prot_kinase_dom"/>
</dbReference>
<dbReference type="SMART" id="SM00065">
    <property type="entry name" value="GAF"/>
    <property type="match status" value="1"/>
</dbReference>
<dbReference type="GO" id="GO:0005524">
    <property type="term" value="F:ATP binding"/>
    <property type="evidence" value="ECO:0007669"/>
    <property type="project" value="InterPro"/>
</dbReference>
<dbReference type="InterPro" id="IPR053159">
    <property type="entry name" value="Hybrid_Histidine_Kinase"/>
</dbReference>
<dbReference type="RefSeq" id="WP_051512450.1">
    <property type="nucleotide sequence ID" value="NZ_AVFL01000011.1"/>
</dbReference>
<dbReference type="InterPro" id="IPR027417">
    <property type="entry name" value="P-loop_NTPase"/>
</dbReference>
<dbReference type="Gene3D" id="3.30.565.10">
    <property type="entry name" value="Histidine kinase-like ATPase, C-terminal domain"/>
    <property type="match status" value="1"/>
</dbReference>
<dbReference type="Pfam" id="PF07568">
    <property type="entry name" value="HisKA_2"/>
    <property type="match status" value="1"/>
</dbReference>
<dbReference type="Gene3D" id="3.40.50.300">
    <property type="entry name" value="P-loop containing nucleotide triphosphate hydrolases"/>
    <property type="match status" value="1"/>
</dbReference>
<sequence>MDIPETARDVSLGDSQPIDLKRFLTVAIGLAAALGRVHRKGSLHPDIRPGTVLVDAEGRVSLSDAGDGAVGPLIYWAPERTGRVGRPADARSDLYSVGITLHELLTGSPPFTTSDPMELIHCHIARPPPPPSRWVPDLPAPVEAIILKLQAKTADTRYQTARGLEADLRLCLELWETTGMIAPFPLAVHDAPDRPIFPDRLYGRETATATLTAALDRVAGQGGMELVLVSGYSGVGKSSVVDGLRSALPPVGGLFAVGKFDQFKRDIPYATLARAFQGLIPPILDLPEPDQTRWRDALAEALGPNGQLMVTLIPELERIIGAQPPVQSLPPHDTQVRFQQVFRRFLGVFARPEHPLVLFLDDLQWLDAATLDLIRHLVTGPDPGPLLLVAAYRDNEVGPDHPLAAALASIRHSGAGVGEVTLEPLGLGDIVRLLADTLATGSAAVEPLARLIQDKTGGNPFFSIQFVAALADEGLLVFDLADRVWRWDLERIHAKNLTANVVDLMTLKLRRLPAEQRDVLRHLACLGDGTRASALALVTGAPEDRLETSLRDAVQAGLISWRDGALAFVHDRVQEAAYALVPDDQRAATHLVIGRALTAGMTAAEIEENIFEIVNQLNRGASLIGDERERLGLAAMNLTAGRRAKASTAHAAAVRHLTLGRDLLPADRWKSHYDLAFKLEFDLAECEFLTGDLEAAEDRLAELLFRSADLVDRAAVTWLQVTLHTARGELDQAVGICLLYLRRVGIDWSAHPTRDEVVAEYQPIRKVIEADGIEVGGIERLALSPPMTDRERCATLDVLTAVLPPAFFTDKNLVCLVLCRMVNLSAVSGNSGASCLAYAYLGMVLGPYFGEYHAGYRFGKLGYDLVRERGFDRFKARVGMCFAYHVTPWTKPMRSGLPLLRQAYENASEAGDLTYAGFCSCTLISTLLGAGGPLADVQREAERGLEVVRKARFGLVADIIDTQLQLIRSLRDPASGLSAFEDAEFERRLASHPGLAIAACWYWIRKCQALVHTGDFAGAVAAATKAEPLLWTSGGHFELAEYHFHAALAHAAPGAGGGDRKELVPVLRGHLAQLQIWAANAPDNFEHRAALVAAELARVENRGMDALGLYETAIRCARENGFAQVEALAHGTAARFCQASGFATMAHAHLRGAIEAYRRLGAEAMVRRLSALCPAPALEAQVTEPAWTAEHLDLATVVRTSQAISGEVALDRLIDTLMVITLQHAGADRGLLIVPKSDELWIEAEARAGQGGVTVDVRQVAASDADYPRSVVHSVIATRQAVLIEDAGSAGAFSADEYFQLWRCRSVLCVPLVKQAELIGLLYLENSLTPYVFTPARTAVLKLLASQAALSLENAALGEKEALLKEIHHRVKNNLQLISSLLNLQASRIADPEVAELFADSRNRVRSMALVHENLYRAGNFARIPMEAHVQNLCAHLIRAYGAQSRNVELVTVVEDLRLDIDRAVSCGLIINELVSNALKHAFPDDSAGRIEVSLARGNDGRCALTVRDDGLGMKAGHDDADTLGLQLVHDLTHQLRGAITVNTDSGTSFTITFDPEGRSKGRR</sequence>
<dbReference type="SUPFAM" id="SSF52540">
    <property type="entry name" value="P-loop containing nucleoside triphosphate hydrolases"/>
    <property type="match status" value="1"/>
</dbReference>
<dbReference type="InterPro" id="IPR029016">
    <property type="entry name" value="GAF-like_dom_sf"/>
</dbReference>
<dbReference type="SMART" id="SM00387">
    <property type="entry name" value="HATPase_c"/>
    <property type="match status" value="1"/>
</dbReference>
<dbReference type="OrthoDB" id="9789238at2"/>
<protein>
    <submittedName>
        <fullName evidence="2">Histidine kinase</fullName>
    </submittedName>
</protein>
<dbReference type="SMART" id="SM00220">
    <property type="entry name" value="S_TKc"/>
    <property type="match status" value="1"/>
</dbReference>
<dbReference type="PROSITE" id="PS50011">
    <property type="entry name" value="PROTEIN_KINASE_DOM"/>
    <property type="match status" value="1"/>
</dbReference>
<dbReference type="Gene3D" id="1.10.510.10">
    <property type="entry name" value="Transferase(Phosphotransferase) domain 1"/>
    <property type="match status" value="1"/>
</dbReference>
<comment type="caution">
    <text evidence="2">The sequence shown here is derived from an EMBL/GenBank/DDBJ whole genome shotgun (WGS) entry which is preliminary data.</text>
</comment>
<dbReference type="PANTHER" id="PTHR43642">
    <property type="entry name" value="HYBRID SIGNAL TRANSDUCTION HISTIDINE KINASE G"/>
    <property type="match status" value="1"/>
</dbReference>
<feature type="domain" description="Protein kinase" evidence="1">
    <location>
        <begin position="1"/>
        <end position="170"/>
    </location>
</feature>
<dbReference type="InterPro" id="IPR003018">
    <property type="entry name" value="GAF"/>
</dbReference>
<dbReference type="InterPro" id="IPR003594">
    <property type="entry name" value="HATPase_dom"/>
</dbReference>
<dbReference type="SUPFAM" id="SSF56112">
    <property type="entry name" value="Protein kinase-like (PK-like)"/>
    <property type="match status" value="1"/>
</dbReference>
<dbReference type="InterPro" id="IPR041664">
    <property type="entry name" value="AAA_16"/>
</dbReference>
<dbReference type="InterPro" id="IPR011495">
    <property type="entry name" value="Sig_transdc_His_kin_sub2_dim/P"/>
</dbReference>
<dbReference type="Gene3D" id="3.30.450.40">
    <property type="match status" value="1"/>
</dbReference>
<gene>
    <name evidence="2" type="ORF">N825_05540</name>
</gene>
<dbReference type="STRING" id="1385369.N825_05540"/>
<keyword evidence="3" id="KW-1185">Reference proteome</keyword>
<evidence type="ECO:0000313" key="2">
    <source>
        <dbReference type="EMBL" id="EWY39561.1"/>
    </source>
</evidence>
<organism evidence="2 3">
    <name type="scientific">Skermanella stibiiresistens SB22</name>
    <dbReference type="NCBI Taxonomy" id="1385369"/>
    <lineage>
        <taxon>Bacteria</taxon>
        <taxon>Pseudomonadati</taxon>
        <taxon>Pseudomonadota</taxon>
        <taxon>Alphaproteobacteria</taxon>
        <taxon>Rhodospirillales</taxon>
        <taxon>Azospirillaceae</taxon>
        <taxon>Skermanella</taxon>
    </lineage>
</organism>
<evidence type="ECO:0000259" key="1">
    <source>
        <dbReference type="PROSITE" id="PS50011"/>
    </source>
</evidence>
<accession>W9H456</accession>
<dbReference type="SUPFAM" id="SSF55781">
    <property type="entry name" value="GAF domain-like"/>
    <property type="match status" value="1"/>
</dbReference>
<evidence type="ECO:0000313" key="3">
    <source>
        <dbReference type="Proteomes" id="UP000019486"/>
    </source>
</evidence>
<dbReference type="Pfam" id="PF00069">
    <property type="entry name" value="Pkinase"/>
    <property type="match status" value="1"/>
</dbReference>
<keyword evidence="2" id="KW-0808">Transferase</keyword>